<dbReference type="OrthoDB" id="9813435at2"/>
<keyword evidence="4 5" id="KW-0720">Serine protease</keyword>
<keyword evidence="10" id="KW-1185">Reference proteome</keyword>
<dbReference type="InterPro" id="IPR000209">
    <property type="entry name" value="Peptidase_S8/S53_dom"/>
</dbReference>
<sequence length="427" mass="44051">MKPLLGRLVAAVTVGAVVGVGATAPAVADGPALLAQDRCATSDPTPTGQLSNAWQLQRLDTEQLWKLSTGKGIRIAVIDTGVSTIGSLYFDDNRVTARDMIPEADNPGGDFLDCEHGTIVTSLIAAGRNADGESLNPATSFAGIAPDAEILAYRTLKASNADAGSQSEENLQYTIDAVREATREGVDIINLSQVTFRDPLLSSFRAAVADAIDAGIVVVAAAGNSSQGQGETPYPAAFPGVISVGISNRADAGDWATNPSHHITIGAPGKDLVALRPSRLTSQLTVENQAYVTDATGTSFAAPIVTGVVALLLDYELRTRGVDLTPAEVTQRLVATADRMSAPLPDPYVGNGIVNPMRALTDLTSGPASVPSAVQSVVPEMPTNEPRRIPAVSMVALGVGIGAVGAVILGLVAAIAIPASRRRPGRR</sequence>
<dbReference type="InterPro" id="IPR036852">
    <property type="entry name" value="Peptidase_S8/S53_dom_sf"/>
</dbReference>
<evidence type="ECO:0000256" key="2">
    <source>
        <dbReference type="ARBA" id="ARBA00022670"/>
    </source>
</evidence>
<dbReference type="GO" id="GO:0004252">
    <property type="term" value="F:serine-type endopeptidase activity"/>
    <property type="evidence" value="ECO:0007669"/>
    <property type="project" value="UniProtKB-UniRule"/>
</dbReference>
<feature type="active site" description="Charge relay system" evidence="5">
    <location>
        <position position="299"/>
    </location>
</feature>
<proteinExistence type="inferred from homology"/>
<evidence type="ECO:0000256" key="3">
    <source>
        <dbReference type="ARBA" id="ARBA00022801"/>
    </source>
</evidence>
<feature type="active site" description="Charge relay system" evidence="5">
    <location>
        <position position="116"/>
    </location>
</feature>
<dbReference type="CDD" id="cd00306">
    <property type="entry name" value="Peptidases_S8_S53"/>
    <property type="match status" value="1"/>
</dbReference>
<keyword evidence="3 5" id="KW-0378">Hydrolase</keyword>
<dbReference type="STRING" id="1123357.SAMN02745244_00957"/>
<dbReference type="PANTHER" id="PTHR43806:SF11">
    <property type="entry name" value="CEREVISIN-RELATED"/>
    <property type="match status" value="1"/>
</dbReference>
<evidence type="ECO:0000313" key="9">
    <source>
        <dbReference type="EMBL" id="SHI73937.1"/>
    </source>
</evidence>
<name>A0A1M6DKR4_9ACTN</name>
<dbReference type="InterPro" id="IPR015500">
    <property type="entry name" value="Peptidase_S8_subtilisin-rel"/>
</dbReference>
<feature type="chain" id="PRO_5038557761" evidence="7">
    <location>
        <begin position="29"/>
        <end position="427"/>
    </location>
</feature>
<evidence type="ECO:0000256" key="1">
    <source>
        <dbReference type="ARBA" id="ARBA00011073"/>
    </source>
</evidence>
<keyword evidence="7" id="KW-0732">Signal</keyword>
<dbReference type="AlphaFoldDB" id="A0A1M6DKR4"/>
<keyword evidence="6" id="KW-0472">Membrane</keyword>
<dbReference type="InterPro" id="IPR022398">
    <property type="entry name" value="Peptidase_S8_His-AS"/>
</dbReference>
<feature type="domain" description="Peptidase S8/S53" evidence="8">
    <location>
        <begin position="70"/>
        <end position="352"/>
    </location>
</feature>
<evidence type="ECO:0000256" key="5">
    <source>
        <dbReference type="PROSITE-ProRule" id="PRU01240"/>
    </source>
</evidence>
<dbReference type="Proteomes" id="UP000184512">
    <property type="component" value="Unassembled WGS sequence"/>
</dbReference>
<evidence type="ECO:0000256" key="4">
    <source>
        <dbReference type="ARBA" id="ARBA00022825"/>
    </source>
</evidence>
<reference evidence="9 10" key="1">
    <citation type="submission" date="2016-11" db="EMBL/GenBank/DDBJ databases">
        <authorList>
            <person name="Jaros S."/>
            <person name="Januszkiewicz K."/>
            <person name="Wedrychowicz H."/>
        </authorList>
    </citation>
    <scope>NUCLEOTIDE SEQUENCE [LARGE SCALE GENOMIC DNA]</scope>
    <source>
        <strain evidence="9 10">DSM 12906</strain>
    </source>
</reference>
<accession>A0A1M6DKR4</accession>
<dbReference type="RefSeq" id="WP_073186404.1">
    <property type="nucleotide sequence ID" value="NZ_FQZG01000013.1"/>
</dbReference>
<evidence type="ECO:0000259" key="8">
    <source>
        <dbReference type="Pfam" id="PF00082"/>
    </source>
</evidence>
<gene>
    <name evidence="9" type="ORF">SAMN02745244_00957</name>
</gene>
<dbReference type="GO" id="GO:0006508">
    <property type="term" value="P:proteolysis"/>
    <property type="evidence" value="ECO:0007669"/>
    <property type="project" value="UniProtKB-KW"/>
</dbReference>
<keyword evidence="2 5" id="KW-0645">Protease</keyword>
<evidence type="ECO:0000256" key="7">
    <source>
        <dbReference type="SAM" id="SignalP"/>
    </source>
</evidence>
<dbReference type="InterPro" id="IPR050131">
    <property type="entry name" value="Peptidase_S8_subtilisin-like"/>
</dbReference>
<evidence type="ECO:0000256" key="6">
    <source>
        <dbReference type="SAM" id="Phobius"/>
    </source>
</evidence>
<feature type="active site" description="Charge relay system" evidence="5">
    <location>
        <position position="79"/>
    </location>
</feature>
<dbReference type="PROSITE" id="PS00138">
    <property type="entry name" value="SUBTILASE_SER"/>
    <property type="match status" value="1"/>
</dbReference>
<keyword evidence="6" id="KW-1133">Transmembrane helix</keyword>
<comment type="similarity">
    <text evidence="1 5">Belongs to the peptidase S8 family.</text>
</comment>
<feature type="transmembrane region" description="Helical" evidence="6">
    <location>
        <begin position="391"/>
        <end position="417"/>
    </location>
</feature>
<dbReference type="PROSITE" id="PS00137">
    <property type="entry name" value="SUBTILASE_HIS"/>
    <property type="match status" value="1"/>
</dbReference>
<protein>
    <submittedName>
        <fullName evidence="9">Serine protease, subtilisin family</fullName>
    </submittedName>
</protein>
<dbReference type="Gene3D" id="3.40.50.200">
    <property type="entry name" value="Peptidase S8/S53 domain"/>
    <property type="match status" value="1"/>
</dbReference>
<dbReference type="SUPFAM" id="SSF52743">
    <property type="entry name" value="Subtilisin-like"/>
    <property type="match status" value="1"/>
</dbReference>
<organism evidence="9 10">
    <name type="scientific">Tessaracoccus bendigoensis DSM 12906</name>
    <dbReference type="NCBI Taxonomy" id="1123357"/>
    <lineage>
        <taxon>Bacteria</taxon>
        <taxon>Bacillati</taxon>
        <taxon>Actinomycetota</taxon>
        <taxon>Actinomycetes</taxon>
        <taxon>Propionibacteriales</taxon>
        <taxon>Propionibacteriaceae</taxon>
        <taxon>Tessaracoccus</taxon>
    </lineage>
</organism>
<dbReference type="PANTHER" id="PTHR43806">
    <property type="entry name" value="PEPTIDASE S8"/>
    <property type="match status" value="1"/>
</dbReference>
<dbReference type="EMBL" id="FQZG01000013">
    <property type="protein sequence ID" value="SHI73937.1"/>
    <property type="molecule type" value="Genomic_DNA"/>
</dbReference>
<evidence type="ECO:0000313" key="10">
    <source>
        <dbReference type="Proteomes" id="UP000184512"/>
    </source>
</evidence>
<dbReference type="InterPro" id="IPR023828">
    <property type="entry name" value="Peptidase_S8_Ser-AS"/>
</dbReference>
<feature type="signal peptide" evidence="7">
    <location>
        <begin position="1"/>
        <end position="28"/>
    </location>
</feature>
<dbReference type="PROSITE" id="PS51892">
    <property type="entry name" value="SUBTILASE"/>
    <property type="match status" value="1"/>
</dbReference>
<dbReference type="Pfam" id="PF00082">
    <property type="entry name" value="Peptidase_S8"/>
    <property type="match status" value="1"/>
</dbReference>
<keyword evidence="6" id="KW-0812">Transmembrane</keyword>
<dbReference type="PRINTS" id="PR00723">
    <property type="entry name" value="SUBTILISIN"/>
</dbReference>